<sequence>MAKYPATAKPPAPRQPSEREKRTIQRARERQKKRPVALAFTMEIGEDGTTPVLGAPHADEVGYRLHRLETFGTTSDAFSAHAIGWLGAAMHQRGASHPTQDALNAALAAFNAFAPRDEVEALLALQAVATHEAAMSMLMRAKAADDLTVMERCGALATKLQRTFVAQIEALAKLRRGGEQTVRVEHVHVYHGGQAVVGAVTTPGGGGSLENGHQAYGPVDQRALAVAPGAPLLRQDPARDGVSVARDEGQEAMPHSRRGSGKRRTAR</sequence>
<feature type="region of interest" description="Disordered" evidence="1">
    <location>
        <begin position="1"/>
        <end position="34"/>
    </location>
</feature>
<dbReference type="Proteomes" id="UP000008207">
    <property type="component" value="Chromosome"/>
</dbReference>
<feature type="region of interest" description="Disordered" evidence="1">
    <location>
        <begin position="227"/>
        <end position="267"/>
    </location>
</feature>
<gene>
    <name evidence="2" type="ordered locus">Mnod_6447</name>
</gene>
<evidence type="ECO:0000313" key="2">
    <source>
        <dbReference type="EMBL" id="ACL61225.1"/>
    </source>
</evidence>
<name>B8IC43_METNO</name>
<dbReference type="AlphaFoldDB" id="B8IC43"/>
<dbReference type="eggNOG" id="ENOG50335XC">
    <property type="taxonomic scope" value="Bacteria"/>
</dbReference>
<proteinExistence type="predicted"/>
<reference evidence="2 3" key="1">
    <citation type="submission" date="2009-01" db="EMBL/GenBank/DDBJ databases">
        <title>Complete sequence of chromosome of Methylobacterium nodulans ORS 2060.</title>
        <authorList>
            <consortium name="US DOE Joint Genome Institute"/>
            <person name="Lucas S."/>
            <person name="Copeland A."/>
            <person name="Lapidus A."/>
            <person name="Glavina del Rio T."/>
            <person name="Dalin E."/>
            <person name="Tice H."/>
            <person name="Bruce D."/>
            <person name="Goodwin L."/>
            <person name="Pitluck S."/>
            <person name="Sims D."/>
            <person name="Brettin T."/>
            <person name="Detter J.C."/>
            <person name="Han C."/>
            <person name="Larimer F."/>
            <person name="Land M."/>
            <person name="Hauser L."/>
            <person name="Kyrpides N."/>
            <person name="Ivanova N."/>
            <person name="Marx C.J."/>
            <person name="Richardson P."/>
        </authorList>
    </citation>
    <scope>NUCLEOTIDE SEQUENCE [LARGE SCALE GENOMIC DNA]</scope>
    <source>
        <strain evidence="3">LMG 21967 / CNCM I-2342 / ORS 2060</strain>
    </source>
</reference>
<evidence type="ECO:0000313" key="3">
    <source>
        <dbReference type="Proteomes" id="UP000008207"/>
    </source>
</evidence>
<protein>
    <submittedName>
        <fullName evidence="2">Uncharacterized protein</fullName>
    </submittedName>
</protein>
<dbReference type="EMBL" id="CP001349">
    <property type="protein sequence ID" value="ACL61225.1"/>
    <property type="molecule type" value="Genomic_DNA"/>
</dbReference>
<dbReference type="KEGG" id="mno:Mnod_6447"/>
<keyword evidence="3" id="KW-1185">Reference proteome</keyword>
<feature type="compositionally biased region" description="Basic residues" evidence="1">
    <location>
        <begin position="255"/>
        <end position="267"/>
    </location>
</feature>
<organism evidence="2 3">
    <name type="scientific">Methylobacterium nodulans (strain LMG 21967 / CNCM I-2342 / ORS 2060)</name>
    <dbReference type="NCBI Taxonomy" id="460265"/>
    <lineage>
        <taxon>Bacteria</taxon>
        <taxon>Pseudomonadati</taxon>
        <taxon>Pseudomonadota</taxon>
        <taxon>Alphaproteobacteria</taxon>
        <taxon>Hyphomicrobiales</taxon>
        <taxon>Methylobacteriaceae</taxon>
        <taxon>Methylobacterium</taxon>
    </lineage>
</organism>
<dbReference type="RefSeq" id="WP_015932800.1">
    <property type="nucleotide sequence ID" value="NC_011894.1"/>
</dbReference>
<dbReference type="OrthoDB" id="7432673at2"/>
<evidence type="ECO:0000256" key="1">
    <source>
        <dbReference type="SAM" id="MobiDB-lite"/>
    </source>
</evidence>
<accession>B8IC43</accession>
<dbReference type="HOGENOM" id="CLU_081277_1_0_5"/>
<feature type="compositionally biased region" description="Basic and acidic residues" evidence="1">
    <location>
        <begin position="16"/>
        <end position="28"/>
    </location>
</feature>